<evidence type="ECO:0000313" key="2">
    <source>
        <dbReference type="EMBL" id="KAK5100880.1"/>
    </source>
</evidence>
<dbReference type="EMBL" id="JAVRRG010000005">
    <property type="protein sequence ID" value="KAK5100880.1"/>
    <property type="molecule type" value="Genomic_DNA"/>
</dbReference>
<accession>A0ABR0KN39</accession>
<keyword evidence="3" id="KW-1185">Reference proteome</keyword>
<feature type="compositionally biased region" description="Basic and acidic residues" evidence="1">
    <location>
        <begin position="1"/>
        <end position="16"/>
    </location>
</feature>
<evidence type="ECO:0000313" key="3">
    <source>
        <dbReference type="Proteomes" id="UP001345013"/>
    </source>
</evidence>
<organism evidence="2 3">
    <name type="scientific">Lithohypha guttulata</name>
    <dbReference type="NCBI Taxonomy" id="1690604"/>
    <lineage>
        <taxon>Eukaryota</taxon>
        <taxon>Fungi</taxon>
        <taxon>Dikarya</taxon>
        <taxon>Ascomycota</taxon>
        <taxon>Pezizomycotina</taxon>
        <taxon>Eurotiomycetes</taxon>
        <taxon>Chaetothyriomycetidae</taxon>
        <taxon>Chaetothyriales</taxon>
        <taxon>Trichomeriaceae</taxon>
        <taxon>Lithohypha</taxon>
    </lineage>
</organism>
<evidence type="ECO:0000256" key="1">
    <source>
        <dbReference type="SAM" id="MobiDB-lite"/>
    </source>
</evidence>
<sequence>MPTERRGDRSRSRRPELNPTQSLRSSRRHSSASQREVPQIMSAEQIRAQKQKNRNSSPFPLPPSQVMSAEDLRRLKELNRRSSPPPQALEAIPASPDVPQMKDPWTADEEQCMKQAALFSQRRRRRNVQDALVSPKTRFPMPTVLSPPLKSSTTALENQNPVARKKRDIAHVPASAKWYLWQVFIDEKAPLVLTNIQVDRRYSDGRPNTGWSIDTLTPRILPAWMRTDSGVFSGADYGQRKYDRDSGYWGWSRNL</sequence>
<reference evidence="2 3" key="1">
    <citation type="submission" date="2023-08" db="EMBL/GenBank/DDBJ databases">
        <title>Black Yeasts Isolated from many extreme environments.</title>
        <authorList>
            <person name="Coleine C."/>
            <person name="Stajich J.E."/>
            <person name="Selbmann L."/>
        </authorList>
    </citation>
    <scope>NUCLEOTIDE SEQUENCE [LARGE SCALE GENOMIC DNA]</scope>
    <source>
        <strain evidence="2 3">CCFEE 5885</strain>
    </source>
</reference>
<proteinExistence type="predicted"/>
<feature type="compositionally biased region" description="Basic and acidic residues" evidence="1">
    <location>
        <begin position="70"/>
        <end position="80"/>
    </location>
</feature>
<name>A0ABR0KN39_9EURO</name>
<feature type="region of interest" description="Disordered" evidence="1">
    <location>
        <begin position="1"/>
        <end position="99"/>
    </location>
</feature>
<protein>
    <submittedName>
        <fullName evidence="2">Uncharacterized protein</fullName>
    </submittedName>
</protein>
<comment type="caution">
    <text evidence="2">The sequence shown here is derived from an EMBL/GenBank/DDBJ whole genome shotgun (WGS) entry which is preliminary data.</text>
</comment>
<gene>
    <name evidence="2" type="ORF">LTR24_000728</name>
</gene>
<dbReference type="Proteomes" id="UP001345013">
    <property type="component" value="Unassembled WGS sequence"/>
</dbReference>